<dbReference type="GO" id="GO:0003677">
    <property type="term" value="F:DNA binding"/>
    <property type="evidence" value="ECO:0007669"/>
    <property type="project" value="InterPro"/>
</dbReference>
<dbReference type="EMBL" id="JABWDY010001224">
    <property type="protein sequence ID" value="KAF5207592.1"/>
    <property type="molecule type" value="Genomic_DNA"/>
</dbReference>
<dbReference type="OrthoDB" id="1921798at2759"/>
<keyword evidence="3" id="KW-0539">Nucleus</keyword>
<feature type="domain" description="HTH myb-type" evidence="4">
    <location>
        <begin position="110"/>
        <end position="157"/>
    </location>
</feature>
<protein>
    <submittedName>
        <fullName evidence="5">Transcription factor divaricata</fullName>
    </submittedName>
</protein>
<evidence type="ECO:0000256" key="1">
    <source>
        <dbReference type="ARBA" id="ARBA00023015"/>
    </source>
</evidence>
<evidence type="ECO:0000256" key="2">
    <source>
        <dbReference type="ARBA" id="ARBA00023163"/>
    </source>
</evidence>
<evidence type="ECO:0000256" key="3">
    <source>
        <dbReference type="ARBA" id="ARBA00023242"/>
    </source>
</evidence>
<dbReference type="PROSITE" id="PS51294">
    <property type="entry name" value="HTH_MYB"/>
    <property type="match status" value="1"/>
</dbReference>
<dbReference type="InterPro" id="IPR006447">
    <property type="entry name" value="Myb_dom_plants"/>
</dbReference>
<reference evidence="5 6" key="1">
    <citation type="submission" date="2020-06" db="EMBL/GenBank/DDBJ databases">
        <title>Transcriptomic and genomic resources for Thalictrum thalictroides and T. hernandezii: Facilitating candidate gene discovery in an emerging model plant lineage.</title>
        <authorList>
            <person name="Arias T."/>
            <person name="Riano-Pachon D.M."/>
            <person name="Di Stilio V.S."/>
        </authorList>
    </citation>
    <scope>NUCLEOTIDE SEQUENCE [LARGE SCALE GENOMIC DNA]</scope>
    <source>
        <strain evidence="6">cv. WT478/WT964</strain>
        <tissue evidence="5">Leaves</tissue>
    </source>
</reference>
<dbReference type="NCBIfam" id="TIGR01557">
    <property type="entry name" value="myb_SHAQKYF"/>
    <property type="match status" value="1"/>
</dbReference>
<dbReference type="PANTHER" id="PTHR44042:SF54">
    <property type="entry name" value="MYB-LIKE DNA-BINDING DOMAIN, SHAQKYF CLASS PROTEIN"/>
    <property type="match status" value="1"/>
</dbReference>
<dbReference type="SUPFAM" id="SSF46689">
    <property type="entry name" value="Homeodomain-like"/>
    <property type="match status" value="1"/>
</dbReference>
<sequence length="304" mass="35583">MEGGYNTPLSSFTQFHYWSEEEKKLFNVLIADADLSFEDLFEIIALQIPGKIVNQVEEYFHSSIIPKVDDISTNGLDNVSDLGKTIVVSNDDEAESLRLPIRGRRHHVYWTEKEHRLFVLGLGDCGKSWKNIVRYFVRTKTPYQIASHAQKYFKRRRNPELYVGRRYSILDIHTCEQSLRPKFRLAHYQPIIAPFTFPPPPPKYQPQVDYNIFVGVSRMPNKYLFASQYPTEGHYYFQQKVTNLPFDEDQYYLPQNVTNPSFDPPLMNSDNDTGPSMSYLESPSNYLLDEPMEDDFLDFPNFMQ</sequence>
<keyword evidence="6" id="KW-1185">Reference proteome</keyword>
<evidence type="ECO:0000313" key="5">
    <source>
        <dbReference type="EMBL" id="KAF5207592.1"/>
    </source>
</evidence>
<organism evidence="5 6">
    <name type="scientific">Thalictrum thalictroides</name>
    <name type="common">Rue-anemone</name>
    <name type="synonym">Anemone thalictroides</name>
    <dbReference type="NCBI Taxonomy" id="46969"/>
    <lineage>
        <taxon>Eukaryota</taxon>
        <taxon>Viridiplantae</taxon>
        <taxon>Streptophyta</taxon>
        <taxon>Embryophyta</taxon>
        <taxon>Tracheophyta</taxon>
        <taxon>Spermatophyta</taxon>
        <taxon>Magnoliopsida</taxon>
        <taxon>Ranunculales</taxon>
        <taxon>Ranunculaceae</taxon>
        <taxon>Thalictroideae</taxon>
        <taxon>Thalictrum</taxon>
    </lineage>
</organism>
<keyword evidence="1" id="KW-0805">Transcription regulation</keyword>
<dbReference type="Proteomes" id="UP000554482">
    <property type="component" value="Unassembled WGS sequence"/>
</dbReference>
<dbReference type="Pfam" id="PF00249">
    <property type="entry name" value="Myb_DNA-binding"/>
    <property type="match status" value="1"/>
</dbReference>
<dbReference type="InterPro" id="IPR009057">
    <property type="entry name" value="Homeodomain-like_sf"/>
</dbReference>
<keyword evidence="2" id="KW-0804">Transcription</keyword>
<dbReference type="InterPro" id="IPR001005">
    <property type="entry name" value="SANT/Myb"/>
</dbReference>
<dbReference type="PANTHER" id="PTHR44042">
    <property type="entry name" value="DUPLICATED HOMEODOMAIN-LIKE SUPERFAMILY PROTEIN-RELATED"/>
    <property type="match status" value="1"/>
</dbReference>
<dbReference type="SMART" id="SM00717">
    <property type="entry name" value="SANT"/>
    <property type="match status" value="2"/>
</dbReference>
<gene>
    <name evidence="5" type="ORF">FRX31_002821</name>
</gene>
<accession>A0A7J6XGB2</accession>
<dbReference type="Gene3D" id="1.10.10.60">
    <property type="entry name" value="Homeodomain-like"/>
    <property type="match status" value="1"/>
</dbReference>
<dbReference type="InterPro" id="IPR017930">
    <property type="entry name" value="Myb_dom"/>
</dbReference>
<comment type="caution">
    <text evidence="5">The sequence shown here is derived from an EMBL/GenBank/DDBJ whole genome shotgun (WGS) entry which is preliminary data.</text>
</comment>
<evidence type="ECO:0000313" key="6">
    <source>
        <dbReference type="Proteomes" id="UP000554482"/>
    </source>
</evidence>
<evidence type="ECO:0000259" key="4">
    <source>
        <dbReference type="PROSITE" id="PS51294"/>
    </source>
</evidence>
<dbReference type="AlphaFoldDB" id="A0A7J6XGB2"/>
<proteinExistence type="predicted"/>
<name>A0A7J6XGB2_THATH</name>